<dbReference type="InterPro" id="IPR042197">
    <property type="entry name" value="Apaf_helical"/>
</dbReference>
<feature type="non-terminal residue" evidence="2">
    <location>
        <position position="1"/>
    </location>
</feature>
<sequence length="179" mass="20836">MVDKAIKVAYLSLDESWKMFQDVLGSKKLIQDLRIGPVARQVCRECSGLPLLIEKVANTFKLKNTESLWSDGLNSWRMWPSQECKSIKEIYELLRFCYDDMGDDRYKECFLYGALYPEGSDINIDSLWECWAAEDLLVDVNKSREDPVMTAELILSHLKNVSLLEKVELVIYRRRSLRS</sequence>
<proteinExistence type="predicted"/>
<accession>A0A6A4KE85</accession>
<keyword evidence="3" id="KW-1185">Reference proteome</keyword>
<dbReference type="Gene3D" id="1.10.8.430">
    <property type="entry name" value="Helical domain of apoptotic protease-activating factors"/>
    <property type="match status" value="1"/>
</dbReference>
<dbReference type="PANTHER" id="PTHR23155:SF1207">
    <property type="entry name" value="AAA+ ATPASE DOMAIN-CONTAINING PROTEIN"/>
    <property type="match status" value="1"/>
</dbReference>
<dbReference type="GO" id="GO:0098542">
    <property type="term" value="P:defense response to other organism"/>
    <property type="evidence" value="ECO:0007669"/>
    <property type="project" value="TreeGrafter"/>
</dbReference>
<dbReference type="AlphaFoldDB" id="A0A6A4KE85"/>
<dbReference type="GO" id="GO:0043531">
    <property type="term" value="F:ADP binding"/>
    <property type="evidence" value="ECO:0007669"/>
    <property type="project" value="InterPro"/>
</dbReference>
<evidence type="ECO:0000313" key="2">
    <source>
        <dbReference type="EMBL" id="KAE9446796.1"/>
    </source>
</evidence>
<reference evidence="2 3" key="1">
    <citation type="journal article" date="2019" name="Genome Biol. Evol.">
        <title>The Rhododendron genome and chromosomal organization provide insight into shared whole-genome duplications across the heath family (Ericaceae).</title>
        <authorList>
            <person name="Soza V.L."/>
            <person name="Lindsley D."/>
            <person name="Waalkes A."/>
            <person name="Ramage E."/>
            <person name="Patwardhan R.P."/>
            <person name="Burton J.N."/>
            <person name="Adey A."/>
            <person name="Kumar A."/>
            <person name="Qiu R."/>
            <person name="Shendure J."/>
            <person name="Hall B."/>
        </authorList>
    </citation>
    <scope>NUCLEOTIDE SEQUENCE [LARGE SCALE GENOMIC DNA]</scope>
    <source>
        <strain evidence="2">RSF 1966-606</strain>
    </source>
</reference>
<evidence type="ECO:0000313" key="3">
    <source>
        <dbReference type="Proteomes" id="UP000428333"/>
    </source>
</evidence>
<dbReference type="SUPFAM" id="SSF52540">
    <property type="entry name" value="P-loop containing nucleoside triphosphate hydrolases"/>
    <property type="match status" value="1"/>
</dbReference>
<organism evidence="2 3">
    <name type="scientific">Rhododendron williamsianum</name>
    <dbReference type="NCBI Taxonomy" id="262921"/>
    <lineage>
        <taxon>Eukaryota</taxon>
        <taxon>Viridiplantae</taxon>
        <taxon>Streptophyta</taxon>
        <taxon>Embryophyta</taxon>
        <taxon>Tracheophyta</taxon>
        <taxon>Spermatophyta</taxon>
        <taxon>Magnoliopsida</taxon>
        <taxon>eudicotyledons</taxon>
        <taxon>Gunneridae</taxon>
        <taxon>Pentapetalae</taxon>
        <taxon>asterids</taxon>
        <taxon>Ericales</taxon>
        <taxon>Ericaceae</taxon>
        <taxon>Ericoideae</taxon>
        <taxon>Rhodoreae</taxon>
        <taxon>Rhododendron</taxon>
    </lineage>
</organism>
<protein>
    <submittedName>
        <fullName evidence="2">Uncharacterized protein</fullName>
    </submittedName>
</protein>
<dbReference type="EMBL" id="QEFC01003726">
    <property type="protein sequence ID" value="KAE9446796.1"/>
    <property type="molecule type" value="Genomic_DNA"/>
</dbReference>
<dbReference type="PANTHER" id="PTHR23155">
    <property type="entry name" value="DISEASE RESISTANCE PROTEIN RP"/>
    <property type="match status" value="1"/>
</dbReference>
<dbReference type="OrthoDB" id="1691503at2759"/>
<dbReference type="InterPro" id="IPR027417">
    <property type="entry name" value="P-loop_NTPase"/>
</dbReference>
<keyword evidence="1" id="KW-0433">Leucine-rich repeat</keyword>
<dbReference type="InterPro" id="IPR044974">
    <property type="entry name" value="Disease_R_plants"/>
</dbReference>
<evidence type="ECO:0000256" key="1">
    <source>
        <dbReference type="ARBA" id="ARBA00022614"/>
    </source>
</evidence>
<dbReference type="Proteomes" id="UP000428333">
    <property type="component" value="Linkage Group LG13"/>
</dbReference>
<name>A0A6A4KE85_9ERIC</name>
<gene>
    <name evidence="2" type="ORF">C3L33_21302</name>
</gene>
<comment type="caution">
    <text evidence="2">The sequence shown here is derived from an EMBL/GenBank/DDBJ whole genome shotgun (WGS) entry which is preliminary data.</text>
</comment>